<feature type="transmembrane region" description="Helical" evidence="10">
    <location>
        <begin position="204"/>
        <end position="229"/>
    </location>
</feature>
<dbReference type="EMBL" id="JXJN01002381">
    <property type="status" value="NOT_ANNOTATED_CDS"/>
    <property type="molecule type" value="Genomic_DNA"/>
</dbReference>
<reference evidence="11" key="2">
    <citation type="submission" date="2020-05" db="UniProtKB">
        <authorList>
            <consortium name="EnsemblMetazoa"/>
        </authorList>
    </citation>
    <scope>IDENTIFICATION</scope>
    <source>
        <strain evidence="11">IAEA</strain>
    </source>
</reference>
<keyword evidence="8" id="KW-0675">Receptor</keyword>
<proteinExistence type="predicted"/>
<dbReference type="PANTHER" id="PTHR21137">
    <property type="entry name" value="ODORANT RECEPTOR"/>
    <property type="match status" value="1"/>
</dbReference>
<dbReference type="PANTHER" id="PTHR21137:SF43">
    <property type="entry name" value="ODORANT RECEPTOR 47A-RELATED"/>
    <property type="match status" value="1"/>
</dbReference>
<comment type="subcellular location">
    <subcellularLocation>
        <location evidence="1">Cell membrane</location>
        <topology evidence="1">Multi-pass membrane protein</topology>
    </subcellularLocation>
</comment>
<protein>
    <recommendedName>
        <fullName evidence="13">Odorant receptor</fullName>
    </recommendedName>
</protein>
<feature type="transmembrane region" description="Helical" evidence="10">
    <location>
        <begin position="138"/>
        <end position="168"/>
    </location>
</feature>
<sequence>MFFKQWLPKAGDALPSPNGLSRHFTVQQYTFAAIGLDPKSLQRPIFNKILALVPMLGLLTLVIPMIGYASLYKSDILKVTDALSPLWEGVLALSKFFYFIWNRQKIIQLLRKIWIKNLKVNNNPEELAILAKENHRDYLFSLTFCINVMTTGALALTAPLMIATFYALKGEKFLKALEPPIKAIYPFDFQTPSGLIMLYLWNSLFVHFIMFGNLSFDGIFFWFTCNIAAHFRILRLRLTCAGQENGGNITKTTVNACINLHRQTVELAEEFNKIFRINVFIKFAISCLQIACLAFQLARGKEKADQIFHFSFLISASLQFFLYCYGGQKIKDESLAVSNSVYESFQWQNVETTLRKSLLIFMIRSQKACNLTGVFFTADLPLFLWTRFVISLFIYCAVNNNPEELAILAKENHRDYLFSLTFCINVMTTGALALTAPLMIATFYALKGEKFLKALEPPIKAIYPFDFQTPSGLIMLYLWNSLFVHFIMFGNLSFDGIFFWFTCNIAAHFRILRLRLTCAGQENGGNITKTTVNACINLHRQTVELAEEFNKIFRINVFIKFAISCLQIACLAFQLARGKEKADQIFHFSFLISASLQFFLYCYGGQKIKDESLAVSNSVYESFQWQNVETTLRKSLLIFMIRSQKACNLTGVFFTADLPLFLWMALKIDFEQQQRYIESVASGDD</sequence>
<dbReference type="STRING" id="67801.A0A1B0ARF3"/>
<name>A0A1B0ARF3_9MUSC</name>
<feature type="transmembrane region" description="Helical" evidence="10">
    <location>
        <begin position="646"/>
        <end position="666"/>
    </location>
</feature>
<evidence type="ECO:0000256" key="5">
    <source>
        <dbReference type="ARBA" id="ARBA00022725"/>
    </source>
</evidence>
<keyword evidence="9" id="KW-0807">Transducer</keyword>
<dbReference type="EnsemblMetazoa" id="GPPI005787-RA">
    <property type="protein sequence ID" value="GPPI005787-PA"/>
    <property type="gene ID" value="GPPI005787"/>
</dbReference>
<dbReference type="Proteomes" id="UP000092460">
    <property type="component" value="Unassembled WGS sequence"/>
</dbReference>
<feature type="transmembrane region" description="Helical" evidence="10">
    <location>
        <begin position="279"/>
        <end position="300"/>
    </location>
</feature>
<dbReference type="VEuPathDB" id="VectorBase:GPPI005787"/>
<feature type="transmembrane region" description="Helical" evidence="10">
    <location>
        <begin position="557"/>
        <end position="578"/>
    </location>
</feature>
<keyword evidence="2" id="KW-1003">Cell membrane</keyword>
<feature type="transmembrane region" description="Helical" evidence="10">
    <location>
        <begin position="49"/>
        <end position="70"/>
    </location>
</feature>
<evidence type="ECO:0000256" key="10">
    <source>
        <dbReference type="SAM" id="Phobius"/>
    </source>
</evidence>
<feature type="transmembrane region" description="Helical" evidence="10">
    <location>
        <begin position="306"/>
        <end position="325"/>
    </location>
</feature>
<dbReference type="AlphaFoldDB" id="A0A1B0ARF3"/>
<evidence type="ECO:0008006" key="13">
    <source>
        <dbReference type="Google" id="ProtNLM"/>
    </source>
</evidence>
<keyword evidence="7 10" id="KW-0472">Membrane</keyword>
<keyword evidence="6 10" id="KW-1133">Transmembrane helix</keyword>
<keyword evidence="3" id="KW-0716">Sensory transduction</keyword>
<dbReference type="InterPro" id="IPR004117">
    <property type="entry name" value="7tm6_olfct_rcpt"/>
</dbReference>
<evidence type="ECO:0000256" key="2">
    <source>
        <dbReference type="ARBA" id="ARBA00022475"/>
    </source>
</evidence>
<evidence type="ECO:0000256" key="9">
    <source>
        <dbReference type="ARBA" id="ARBA00023224"/>
    </source>
</evidence>
<evidence type="ECO:0000313" key="11">
    <source>
        <dbReference type="EnsemblMetazoa" id="GPPI005787-PA"/>
    </source>
</evidence>
<dbReference type="GO" id="GO:0005549">
    <property type="term" value="F:odorant binding"/>
    <property type="evidence" value="ECO:0007669"/>
    <property type="project" value="InterPro"/>
</dbReference>
<feature type="transmembrane region" description="Helical" evidence="10">
    <location>
        <begin position="82"/>
        <end position="101"/>
    </location>
</feature>
<reference evidence="12" key="1">
    <citation type="submission" date="2015-01" db="EMBL/GenBank/DDBJ databases">
        <authorList>
            <person name="Aksoy S."/>
            <person name="Warren W."/>
            <person name="Wilson R.K."/>
        </authorList>
    </citation>
    <scope>NUCLEOTIDE SEQUENCE [LARGE SCALE GENOMIC DNA]</scope>
    <source>
        <strain evidence="12">IAEA</strain>
    </source>
</reference>
<keyword evidence="5" id="KW-0552">Olfaction</keyword>
<keyword evidence="12" id="KW-1185">Reference proteome</keyword>
<evidence type="ECO:0000313" key="12">
    <source>
        <dbReference type="Proteomes" id="UP000092460"/>
    </source>
</evidence>
<feature type="transmembrane region" description="Helical" evidence="10">
    <location>
        <begin position="485"/>
        <end position="507"/>
    </location>
</feature>
<evidence type="ECO:0000256" key="8">
    <source>
        <dbReference type="ARBA" id="ARBA00023170"/>
    </source>
</evidence>
<keyword evidence="4 10" id="KW-0812">Transmembrane</keyword>
<evidence type="ECO:0000256" key="4">
    <source>
        <dbReference type="ARBA" id="ARBA00022692"/>
    </source>
</evidence>
<organism evidence="11 12">
    <name type="scientific">Glossina palpalis gambiensis</name>
    <dbReference type="NCBI Taxonomy" id="67801"/>
    <lineage>
        <taxon>Eukaryota</taxon>
        <taxon>Metazoa</taxon>
        <taxon>Ecdysozoa</taxon>
        <taxon>Arthropoda</taxon>
        <taxon>Hexapoda</taxon>
        <taxon>Insecta</taxon>
        <taxon>Pterygota</taxon>
        <taxon>Neoptera</taxon>
        <taxon>Endopterygota</taxon>
        <taxon>Diptera</taxon>
        <taxon>Brachycera</taxon>
        <taxon>Muscomorpha</taxon>
        <taxon>Hippoboscoidea</taxon>
        <taxon>Glossinidae</taxon>
        <taxon>Glossina</taxon>
    </lineage>
</organism>
<dbReference type="GO" id="GO:0005886">
    <property type="term" value="C:plasma membrane"/>
    <property type="evidence" value="ECO:0007669"/>
    <property type="project" value="UniProtKB-SubCell"/>
</dbReference>
<feature type="transmembrane region" description="Helical" evidence="10">
    <location>
        <begin position="584"/>
        <end position="603"/>
    </location>
</feature>
<dbReference type="GO" id="GO:0007165">
    <property type="term" value="P:signal transduction"/>
    <property type="evidence" value="ECO:0007669"/>
    <property type="project" value="UniProtKB-KW"/>
</dbReference>
<evidence type="ECO:0000256" key="3">
    <source>
        <dbReference type="ARBA" id="ARBA00022606"/>
    </source>
</evidence>
<dbReference type="EMBL" id="JXJN01002382">
    <property type="status" value="NOT_ANNOTATED_CDS"/>
    <property type="molecule type" value="Genomic_DNA"/>
</dbReference>
<feature type="transmembrane region" description="Helical" evidence="10">
    <location>
        <begin position="416"/>
        <end position="440"/>
    </location>
</feature>
<dbReference type="GO" id="GO:0004984">
    <property type="term" value="F:olfactory receptor activity"/>
    <property type="evidence" value="ECO:0007669"/>
    <property type="project" value="InterPro"/>
</dbReference>
<dbReference type="Pfam" id="PF02949">
    <property type="entry name" value="7tm_6"/>
    <property type="match status" value="2"/>
</dbReference>
<evidence type="ECO:0000256" key="1">
    <source>
        <dbReference type="ARBA" id="ARBA00004651"/>
    </source>
</evidence>
<evidence type="ECO:0000256" key="7">
    <source>
        <dbReference type="ARBA" id="ARBA00023136"/>
    </source>
</evidence>
<evidence type="ECO:0000256" key="6">
    <source>
        <dbReference type="ARBA" id="ARBA00022989"/>
    </source>
</evidence>
<accession>A0A1B0ARF3</accession>